<dbReference type="EMBL" id="LAZR01035280">
    <property type="protein sequence ID" value="KKL27932.1"/>
    <property type="molecule type" value="Genomic_DNA"/>
</dbReference>
<dbReference type="AlphaFoldDB" id="A0A0F9CNB3"/>
<name>A0A0F9CNB3_9ZZZZ</name>
<protein>
    <recommendedName>
        <fullName evidence="2">General stress protein B</fullName>
    </recommendedName>
</protein>
<comment type="caution">
    <text evidence="1">The sequence shown here is derived from an EMBL/GenBank/DDBJ whole genome shotgun (WGS) entry which is preliminary data.</text>
</comment>
<reference evidence="1" key="1">
    <citation type="journal article" date="2015" name="Nature">
        <title>Complex archaea that bridge the gap between prokaryotes and eukaryotes.</title>
        <authorList>
            <person name="Spang A."/>
            <person name="Saw J.H."/>
            <person name="Jorgensen S.L."/>
            <person name="Zaremba-Niedzwiedzka K."/>
            <person name="Martijn J."/>
            <person name="Lind A.E."/>
            <person name="van Eijk R."/>
            <person name="Schleper C."/>
            <person name="Guy L."/>
            <person name="Ettema T.J."/>
        </authorList>
    </citation>
    <scope>NUCLEOTIDE SEQUENCE</scope>
</reference>
<evidence type="ECO:0000313" key="1">
    <source>
        <dbReference type="EMBL" id="KKL27932.1"/>
    </source>
</evidence>
<organism evidence="1">
    <name type="scientific">marine sediment metagenome</name>
    <dbReference type="NCBI Taxonomy" id="412755"/>
    <lineage>
        <taxon>unclassified sequences</taxon>
        <taxon>metagenomes</taxon>
        <taxon>ecological metagenomes</taxon>
    </lineage>
</organism>
<proteinExistence type="predicted"/>
<gene>
    <name evidence="1" type="ORF">LCGC14_2380200</name>
</gene>
<evidence type="ECO:0008006" key="2">
    <source>
        <dbReference type="Google" id="ProtNLM"/>
    </source>
</evidence>
<sequence>MAKKKMSVSEAGRKGGLKVRRTYGKKFFEEIGRKGGKKGGLVVKKKYGTPYYEEIGRKGGKKVKQLIEKGKKAS</sequence>
<accession>A0A0F9CNB3</accession>